<accession>A0ABU8W5F7</accession>
<dbReference type="Gene3D" id="2.80.10.50">
    <property type="match status" value="1"/>
</dbReference>
<gene>
    <name evidence="2" type="ORF">WKW80_22855</name>
</gene>
<sequence length="254" mass="28231">MDFVSDNLAELESTEQTVSQWMGHRVSCVATEGEMNADRCAFRSSRTQLVVSLTRWATAALIAVSQPAFADVPYFYVVNAGTRMVGTVLAHRNDDGSPVVLSPSHGDSSQQFSVERLPRPGNPEPLQEQWFLLRARHSGKCLKTNGFRSGAAIVQERCSGDASQMWRLRSVAMTAAECPTRNKCIVGRRTVVENYYDRGRRCLHAANGYLSGLPEQGANLQAWDCIARFSAPNAVNQEWELVYAQEWDAPFIVK</sequence>
<name>A0ABU8W5F7_9BURK</name>
<organism evidence="2 3">
    <name type="scientific">Variovorax humicola</name>
    <dbReference type="NCBI Taxonomy" id="1769758"/>
    <lineage>
        <taxon>Bacteria</taxon>
        <taxon>Pseudomonadati</taxon>
        <taxon>Pseudomonadota</taxon>
        <taxon>Betaproteobacteria</taxon>
        <taxon>Burkholderiales</taxon>
        <taxon>Comamonadaceae</taxon>
        <taxon>Variovorax</taxon>
    </lineage>
</organism>
<comment type="caution">
    <text evidence="2">The sequence shown here is derived from an EMBL/GenBank/DDBJ whole genome shotgun (WGS) entry which is preliminary data.</text>
</comment>
<evidence type="ECO:0000313" key="2">
    <source>
        <dbReference type="EMBL" id="MEJ8824838.1"/>
    </source>
</evidence>
<evidence type="ECO:0000256" key="1">
    <source>
        <dbReference type="SAM" id="MobiDB-lite"/>
    </source>
</evidence>
<dbReference type="EMBL" id="JBBKZV010000017">
    <property type="protein sequence ID" value="MEJ8824838.1"/>
    <property type="molecule type" value="Genomic_DNA"/>
</dbReference>
<evidence type="ECO:0000313" key="3">
    <source>
        <dbReference type="Proteomes" id="UP001363010"/>
    </source>
</evidence>
<proteinExistence type="predicted"/>
<dbReference type="InterPro" id="IPR035992">
    <property type="entry name" value="Ricin_B-like_lectins"/>
</dbReference>
<protein>
    <submittedName>
        <fullName evidence="2">RICIN domain-containing protein</fullName>
    </submittedName>
</protein>
<keyword evidence="3" id="KW-1185">Reference proteome</keyword>
<dbReference type="Proteomes" id="UP001363010">
    <property type="component" value="Unassembled WGS sequence"/>
</dbReference>
<feature type="region of interest" description="Disordered" evidence="1">
    <location>
        <begin position="99"/>
        <end position="122"/>
    </location>
</feature>
<dbReference type="PROSITE" id="PS50231">
    <property type="entry name" value="RICIN_B_LECTIN"/>
    <property type="match status" value="1"/>
</dbReference>
<dbReference type="RefSeq" id="WP_340365864.1">
    <property type="nucleotide sequence ID" value="NZ_JBBKZV010000017.1"/>
</dbReference>
<reference evidence="2 3" key="1">
    <citation type="submission" date="2024-03" db="EMBL/GenBank/DDBJ databases">
        <title>Novel species of the genus Variovorax.</title>
        <authorList>
            <person name="Liu Q."/>
            <person name="Xin Y.-H."/>
        </authorList>
    </citation>
    <scope>NUCLEOTIDE SEQUENCE [LARGE SCALE GENOMIC DNA]</scope>
    <source>
        <strain evidence="2 3">KACC 18501</strain>
    </source>
</reference>
<dbReference type="CDD" id="cd00161">
    <property type="entry name" value="beta-trefoil_Ricin-like"/>
    <property type="match status" value="1"/>
</dbReference>
<dbReference type="SUPFAM" id="SSF50370">
    <property type="entry name" value="Ricin B-like lectins"/>
    <property type="match status" value="1"/>
</dbReference>